<dbReference type="GO" id="GO:0008175">
    <property type="term" value="F:tRNA methyltransferase activity"/>
    <property type="evidence" value="ECO:0007669"/>
    <property type="project" value="InterPro"/>
</dbReference>
<reference evidence="5" key="1">
    <citation type="journal article" date="2014" name="Front. Microbiol.">
        <title>High frequency of phylogenetically diverse reductive dehalogenase-homologous genes in deep subseafloor sedimentary metagenomes.</title>
        <authorList>
            <person name="Kawai M."/>
            <person name="Futagami T."/>
            <person name="Toyoda A."/>
            <person name="Takaki Y."/>
            <person name="Nishi S."/>
            <person name="Hori S."/>
            <person name="Arai W."/>
            <person name="Tsubouchi T."/>
            <person name="Morono Y."/>
            <person name="Uchiyama I."/>
            <person name="Ito T."/>
            <person name="Fujiyama A."/>
            <person name="Inagaki F."/>
            <person name="Takami H."/>
        </authorList>
    </citation>
    <scope>NUCLEOTIDE SEQUENCE</scope>
    <source>
        <strain evidence="5">Expedition CK06-06</strain>
    </source>
</reference>
<sequence length="101" mass="11608">MALIFFIKSETVDITNYIIKDIPGTTGRLDVISRCILAALMSDKESFEKDVQIWIFLENYGTFVFNTEQLEYGTFPKNELLLTDYFVSSISINSVLNPKIR</sequence>
<dbReference type="InterPro" id="IPR029026">
    <property type="entry name" value="tRNA_m1G_MTases_N"/>
</dbReference>
<evidence type="ECO:0000256" key="3">
    <source>
        <dbReference type="ARBA" id="ARBA00022679"/>
    </source>
</evidence>
<keyword evidence="1" id="KW-0963">Cytoplasm</keyword>
<evidence type="ECO:0000256" key="4">
    <source>
        <dbReference type="ARBA" id="ARBA00022691"/>
    </source>
</evidence>
<dbReference type="Gene3D" id="3.40.1280.10">
    <property type="match status" value="1"/>
</dbReference>
<dbReference type="InterPro" id="IPR007158">
    <property type="entry name" value="TrmY"/>
</dbReference>
<dbReference type="Pfam" id="PF04013">
    <property type="entry name" value="Methyltrn_RNA_2"/>
    <property type="match status" value="1"/>
</dbReference>
<accession>X1ENB0</accession>
<dbReference type="EMBL" id="BARU01007904">
    <property type="protein sequence ID" value="GAH34032.1"/>
    <property type="molecule type" value="Genomic_DNA"/>
</dbReference>
<name>X1ENB0_9ZZZZ</name>
<dbReference type="AlphaFoldDB" id="X1ENB0"/>
<keyword evidence="4" id="KW-0949">S-adenosyl-L-methionine</keyword>
<keyword evidence="3" id="KW-0808">Transferase</keyword>
<evidence type="ECO:0000256" key="2">
    <source>
        <dbReference type="ARBA" id="ARBA00022603"/>
    </source>
</evidence>
<gene>
    <name evidence="5" type="ORF">S03H2_15531</name>
</gene>
<keyword evidence="2" id="KW-0489">Methyltransferase</keyword>
<dbReference type="GO" id="GO:0032259">
    <property type="term" value="P:methylation"/>
    <property type="evidence" value="ECO:0007669"/>
    <property type="project" value="UniProtKB-KW"/>
</dbReference>
<evidence type="ECO:0000313" key="5">
    <source>
        <dbReference type="EMBL" id="GAH34032.1"/>
    </source>
</evidence>
<protein>
    <submittedName>
        <fullName evidence="5">Uncharacterized protein</fullName>
    </submittedName>
</protein>
<proteinExistence type="predicted"/>
<organism evidence="5">
    <name type="scientific">marine sediment metagenome</name>
    <dbReference type="NCBI Taxonomy" id="412755"/>
    <lineage>
        <taxon>unclassified sequences</taxon>
        <taxon>metagenomes</taxon>
        <taxon>ecological metagenomes</taxon>
    </lineage>
</organism>
<comment type="caution">
    <text evidence="5">The sequence shown here is derived from an EMBL/GenBank/DDBJ whole genome shotgun (WGS) entry which is preliminary data.</text>
</comment>
<evidence type="ECO:0000256" key="1">
    <source>
        <dbReference type="ARBA" id="ARBA00022490"/>
    </source>
</evidence>